<dbReference type="EMBL" id="RQTK01000416">
    <property type="protein sequence ID" value="RUS79998.1"/>
    <property type="molecule type" value="Genomic_DNA"/>
</dbReference>
<dbReference type="PANTHER" id="PTHR33480:SF1">
    <property type="entry name" value="TYR RECOMBINASE DOMAIN-CONTAINING PROTEIN"/>
    <property type="match status" value="1"/>
</dbReference>
<name>A0A3S0ZIX2_ELYCH</name>
<feature type="region of interest" description="Disordered" evidence="1">
    <location>
        <begin position="459"/>
        <end position="515"/>
    </location>
</feature>
<dbReference type="OrthoDB" id="10066064at2759"/>
<dbReference type="AlphaFoldDB" id="A0A3S0ZIX2"/>
<dbReference type="PANTHER" id="PTHR33480">
    <property type="entry name" value="SET DOMAIN-CONTAINING PROTEIN-RELATED"/>
    <property type="match status" value="1"/>
</dbReference>
<protein>
    <submittedName>
        <fullName evidence="2">Uncharacterized protein</fullName>
    </submittedName>
</protein>
<evidence type="ECO:0000313" key="2">
    <source>
        <dbReference type="EMBL" id="RUS79998.1"/>
    </source>
</evidence>
<keyword evidence="3" id="KW-1185">Reference proteome</keyword>
<feature type="compositionally biased region" description="Basic and acidic residues" evidence="1">
    <location>
        <begin position="494"/>
        <end position="509"/>
    </location>
</feature>
<evidence type="ECO:0000256" key="1">
    <source>
        <dbReference type="SAM" id="MobiDB-lite"/>
    </source>
</evidence>
<proteinExistence type="predicted"/>
<accession>A0A3S0ZIX2</accession>
<reference evidence="2 3" key="1">
    <citation type="submission" date="2019-01" db="EMBL/GenBank/DDBJ databases">
        <title>A draft genome assembly of the solar-powered sea slug Elysia chlorotica.</title>
        <authorList>
            <person name="Cai H."/>
            <person name="Li Q."/>
            <person name="Fang X."/>
            <person name="Li J."/>
            <person name="Curtis N.E."/>
            <person name="Altenburger A."/>
            <person name="Shibata T."/>
            <person name="Feng M."/>
            <person name="Maeda T."/>
            <person name="Schwartz J.A."/>
            <person name="Shigenobu S."/>
            <person name="Lundholm N."/>
            <person name="Nishiyama T."/>
            <person name="Yang H."/>
            <person name="Hasebe M."/>
            <person name="Li S."/>
            <person name="Pierce S.K."/>
            <person name="Wang J."/>
        </authorList>
    </citation>
    <scope>NUCLEOTIDE SEQUENCE [LARGE SCALE GENOMIC DNA]</scope>
    <source>
        <strain evidence="2">EC2010</strain>
        <tissue evidence="2">Whole organism of an adult</tissue>
    </source>
</reference>
<dbReference type="Proteomes" id="UP000271974">
    <property type="component" value="Unassembled WGS sequence"/>
</dbReference>
<dbReference type="STRING" id="188477.A0A3S0ZIX2"/>
<organism evidence="2 3">
    <name type="scientific">Elysia chlorotica</name>
    <name type="common">Eastern emerald elysia</name>
    <name type="synonym">Sea slug</name>
    <dbReference type="NCBI Taxonomy" id="188477"/>
    <lineage>
        <taxon>Eukaryota</taxon>
        <taxon>Metazoa</taxon>
        <taxon>Spiralia</taxon>
        <taxon>Lophotrochozoa</taxon>
        <taxon>Mollusca</taxon>
        <taxon>Gastropoda</taxon>
        <taxon>Heterobranchia</taxon>
        <taxon>Euthyneura</taxon>
        <taxon>Panpulmonata</taxon>
        <taxon>Sacoglossa</taxon>
        <taxon>Placobranchoidea</taxon>
        <taxon>Plakobranchidae</taxon>
        <taxon>Elysia</taxon>
    </lineage>
</organism>
<sequence length="599" mass="68479">MCGGCKGFFGGKQFYRHRKNCRDILGSHGPSVSFSKKIKSADSLGVSEEFKAVLDSFRNDQAGSLCQNDPIIILLGKRLWAKSLKKEKHVIMADMRLLANIILKMRTLSLNNAISGENLLERNHFETLSEAIRSLTVGEHGSLKAGLKLKMGYLLKKLIKTAKGHYIQHGEMDKSTEVDYFSAVLDLNWDYMFYTAQITCEQRRSALRKPQAMPVEEDVHKLRNFILEEMEKLATDQYKKWDAHDFIKMRNLIVSRLTMFNARRGGEPARLTLEEWEEAAGDAWIDPQMVQTIEDPLEKALFNQFKLAYQAGKGSKKLVPLLIPNDTVKPIEKLIEQRKEIDVPDENPFVFANTSCSQDHVIGWQSIKAVIKMMGPVLERPELLIADKFRHRMSTLFAILDLPASERDTFYRHMGHSEEINKHVYQCPLSIGEVVKVGGFLKKVDEPSAFNEAPRAEYQYPSIAPEETGELNGDASQEKETNEQACQEHLSCAQDERNKSPVVEPRQDIGNKSSSKPRRYFRWTESNTRLVKDYFGSCIMDKDAHGSKGSLPGKKEVIEFIEKVRIFEHNNMILNDQISIIKTKIFNERQKARSSVKFR</sequence>
<evidence type="ECO:0000313" key="3">
    <source>
        <dbReference type="Proteomes" id="UP000271974"/>
    </source>
</evidence>
<comment type="caution">
    <text evidence="2">The sequence shown here is derived from an EMBL/GenBank/DDBJ whole genome shotgun (WGS) entry which is preliminary data.</text>
</comment>
<gene>
    <name evidence="2" type="ORF">EGW08_012232</name>
</gene>